<dbReference type="Proteomes" id="UP000054985">
    <property type="component" value="Unassembled WGS sequence"/>
</dbReference>
<evidence type="ECO:0000313" key="4">
    <source>
        <dbReference type="Proteomes" id="UP000254040"/>
    </source>
</evidence>
<accession>A0A378K3D0</accession>
<dbReference type="EMBL" id="LNYN01000020">
    <property type="protein sequence ID" value="KTD34380.1"/>
    <property type="molecule type" value="Genomic_DNA"/>
</dbReference>
<gene>
    <name evidence="1" type="ORF">Lmor_1777</name>
    <name evidence="2" type="ORF">NCTC12239_03059</name>
</gene>
<sequence length="90" mass="10486">MLIQPVQPVNVTVKIGDNIHECQMISLSDTELVLNCNDYLDKDSQVLFIARYFRGAAIIREIDFIKFHFTYKLEIENIQFQPGLLINTRL</sequence>
<organism evidence="2 4">
    <name type="scientific">Legionella moravica</name>
    <dbReference type="NCBI Taxonomy" id="39962"/>
    <lineage>
        <taxon>Bacteria</taxon>
        <taxon>Pseudomonadati</taxon>
        <taxon>Pseudomonadota</taxon>
        <taxon>Gammaproteobacteria</taxon>
        <taxon>Legionellales</taxon>
        <taxon>Legionellaceae</taxon>
        <taxon>Legionella</taxon>
    </lineage>
</organism>
<dbReference type="OrthoDB" id="5648646at2"/>
<proteinExistence type="predicted"/>
<name>A0A378K3D0_9GAMM</name>
<protein>
    <submittedName>
        <fullName evidence="2">Uncharacterized protein</fullName>
    </submittedName>
</protein>
<keyword evidence="3" id="KW-1185">Reference proteome</keyword>
<dbReference type="RefSeq" id="WP_028382824.1">
    <property type="nucleotide sequence ID" value="NZ_CAAAJG010000013.1"/>
</dbReference>
<dbReference type="AlphaFoldDB" id="A0A378K3D0"/>
<evidence type="ECO:0000313" key="3">
    <source>
        <dbReference type="Proteomes" id="UP000054985"/>
    </source>
</evidence>
<evidence type="ECO:0000313" key="1">
    <source>
        <dbReference type="EMBL" id="KTD34380.1"/>
    </source>
</evidence>
<evidence type="ECO:0000313" key="2">
    <source>
        <dbReference type="EMBL" id="STX64098.1"/>
    </source>
</evidence>
<dbReference type="EMBL" id="UGOG01000001">
    <property type="protein sequence ID" value="STX64098.1"/>
    <property type="molecule type" value="Genomic_DNA"/>
</dbReference>
<reference evidence="1 3" key="1">
    <citation type="submission" date="2015-11" db="EMBL/GenBank/DDBJ databases">
        <title>Genomic analysis of 38 Legionella species identifies large and diverse effector repertoires.</title>
        <authorList>
            <person name="Burstein D."/>
            <person name="Amaro F."/>
            <person name="Zusman T."/>
            <person name="Lifshitz Z."/>
            <person name="Cohen O."/>
            <person name="Gilbert J.A."/>
            <person name="Pupko T."/>
            <person name="Shuman H.A."/>
            <person name="Segal G."/>
        </authorList>
    </citation>
    <scope>NUCLEOTIDE SEQUENCE [LARGE SCALE GENOMIC DNA]</scope>
    <source>
        <strain evidence="1 3">ATCC 43877</strain>
    </source>
</reference>
<dbReference type="Proteomes" id="UP000254040">
    <property type="component" value="Unassembled WGS sequence"/>
</dbReference>
<reference evidence="2 4" key="2">
    <citation type="submission" date="2018-06" db="EMBL/GenBank/DDBJ databases">
        <authorList>
            <consortium name="Pathogen Informatics"/>
            <person name="Doyle S."/>
        </authorList>
    </citation>
    <scope>NUCLEOTIDE SEQUENCE [LARGE SCALE GENOMIC DNA]</scope>
    <source>
        <strain evidence="2 4">NCTC12239</strain>
    </source>
</reference>